<gene>
    <name evidence="1" type="ORF">M406DRAFT_328645</name>
</gene>
<protein>
    <submittedName>
        <fullName evidence="1">Uncharacterized protein</fullName>
    </submittedName>
</protein>
<evidence type="ECO:0000313" key="1">
    <source>
        <dbReference type="EMBL" id="KAF3767572.1"/>
    </source>
</evidence>
<dbReference type="EMBL" id="MU032346">
    <property type="protein sequence ID" value="KAF3767572.1"/>
    <property type="molecule type" value="Genomic_DNA"/>
</dbReference>
<dbReference type="GeneID" id="63837480"/>
<keyword evidence="2" id="KW-1185">Reference proteome</keyword>
<dbReference type="RefSeq" id="XP_040778533.1">
    <property type="nucleotide sequence ID" value="XM_040920351.1"/>
</dbReference>
<dbReference type="Proteomes" id="UP000803844">
    <property type="component" value="Unassembled WGS sequence"/>
</dbReference>
<comment type="caution">
    <text evidence="1">The sequence shown here is derived from an EMBL/GenBank/DDBJ whole genome shotgun (WGS) entry which is preliminary data.</text>
</comment>
<organism evidence="1 2">
    <name type="scientific">Cryphonectria parasitica (strain ATCC 38755 / EP155)</name>
    <dbReference type="NCBI Taxonomy" id="660469"/>
    <lineage>
        <taxon>Eukaryota</taxon>
        <taxon>Fungi</taxon>
        <taxon>Dikarya</taxon>
        <taxon>Ascomycota</taxon>
        <taxon>Pezizomycotina</taxon>
        <taxon>Sordariomycetes</taxon>
        <taxon>Sordariomycetidae</taxon>
        <taxon>Diaporthales</taxon>
        <taxon>Cryphonectriaceae</taxon>
        <taxon>Cryphonectria-Endothia species complex</taxon>
        <taxon>Cryphonectria</taxon>
    </lineage>
</organism>
<evidence type="ECO:0000313" key="2">
    <source>
        <dbReference type="Proteomes" id="UP000803844"/>
    </source>
</evidence>
<accession>A0A9P4Y610</accession>
<name>A0A9P4Y610_CRYP1</name>
<sequence length="125" mass="14034">MRMCCEARRSDLPVSHRLLWRLARARNHFTCAPLSYRRELELLLTVDNGTGGRHQIPRDGLKTPDEGLARLVRRHRSVLPQLPGGPTCVISLSGKGGHAREKKLYTPSIKLKLPPGNNLVIENAR</sequence>
<reference evidence="1" key="1">
    <citation type="journal article" date="2020" name="Phytopathology">
        <title>Genome sequence of the chestnut blight fungus Cryphonectria parasitica EP155: A fundamental resource for an archetypical invasive plant pathogen.</title>
        <authorList>
            <person name="Crouch J.A."/>
            <person name="Dawe A."/>
            <person name="Aerts A."/>
            <person name="Barry K."/>
            <person name="Churchill A.C.L."/>
            <person name="Grimwood J."/>
            <person name="Hillman B."/>
            <person name="Milgroom M.G."/>
            <person name="Pangilinan J."/>
            <person name="Smith M."/>
            <person name="Salamov A."/>
            <person name="Schmutz J."/>
            <person name="Yadav J."/>
            <person name="Grigoriev I.V."/>
            <person name="Nuss D."/>
        </authorList>
    </citation>
    <scope>NUCLEOTIDE SEQUENCE</scope>
    <source>
        <strain evidence="1">EP155</strain>
    </source>
</reference>
<proteinExistence type="predicted"/>
<dbReference type="AlphaFoldDB" id="A0A9P4Y610"/>